<evidence type="ECO:0000313" key="1">
    <source>
        <dbReference type="EMBL" id="TGD95250.1"/>
    </source>
</evidence>
<dbReference type="AlphaFoldDB" id="A0A4Z0NGB4"/>
<sequence>MEAPRALGAFPYRRVVIVCPWCPRRRGCYDTERLIARLGPVASLEDVLAALVRCRWPAPWHVRRPGKYFAIV</sequence>
<reference evidence="1 2" key="1">
    <citation type="submission" date="2019-04" db="EMBL/GenBank/DDBJ databases">
        <authorList>
            <person name="Feng G."/>
            <person name="Zhu H."/>
        </authorList>
    </citation>
    <scope>NUCLEOTIDE SEQUENCE [LARGE SCALE GENOMIC DNA]</scope>
    <source>
        <strain evidence="1 2">6HR-1</strain>
    </source>
</reference>
<dbReference type="OrthoDB" id="7993291at2"/>
<keyword evidence="2" id="KW-1185">Reference proteome</keyword>
<dbReference type="Proteomes" id="UP000297535">
    <property type="component" value="Unassembled WGS sequence"/>
</dbReference>
<comment type="caution">
    <text evidence="1">The sequence shown here is derived from an EMBL/GenBank/DDBJ whole genome shotgun (WGS) entry which is preliminary data.</text>
</comment>
<accession>A0A4Z0NGB4</accession>
<protein>
    <submittedName>
        <fullName evidence="1">Uncharacterized protein</fullName>
    </submittedName>
</protein>
<proteinExistence type="predicted"/>
<dbReference type="EMBL" id="SRLB01000031">
    <property type="protein sequence ID" value="TGD95250.1"/>
    <property type="molecule type" value="Genomic_DNA"/>
</dbReference>
<organism evidence="1 2">
    <name type="scientific">Methylobacterium nonmethylotrophicum</name>
    <dbReference type="NCBI Taxonomy" id="1141884"/>
    <lineage>
        <taxon>Bacteria</taxon>
        <taxon>Pseudomonadati</taxon>
        <taxon>Pseudomonadota</taxon>
        <taxon>Alphaproteobacteria</taxon>
        <taxon>Hyphomicrobiales</taxon>
        <taxon>Methylobacteriaceae</taxon>
        <taxon>Methylobacterium</taxon>
    </lineage>
</organism>
<dbReference type="RefSeq" id="WP_135418807.1">
    <property type="nucleotide sequence ID" value="NZ_SRLB01000031.1"/>
</dbReference>
<name>A0A4Z0NGB4_9HYPH</name>
<gene>
    <name evidence="1" type="ORF">EU555_28715</name>
</gene>
<evidence type="ECO:0000313" key="2">
    <source>
        <dbReference type="Proteomes" id="UP000297535"/>
    </source>
</evidence>